<dbReference type="Proteomes" id="UP000199515">
    <property type="component" value="Unassembled WGS sequence"/>
</dbReference>
<dbReference type="EMBL" id="FNON01000008">
    <property type="protein sequence ID" value="SDY98317.1"/>
    <property type="molecule type" value="Genomic_DNA"/>
</dbReference>
<dbReference type="AlphaFoldDB" id="A0A1H3PB52"/>
<evidence type="ECO:0000256" key="1">
    <source>
        <dbReference type="SAM" id="Phobius"/>
    </source>
</evidence>
<dbReference type="STRING" id="589385.SAMN05421504_108120"/>
<evidence type="ECO:0000313" key="3">
    <source>
        <dbReference type="Proteomes" id="UP000199515"/>
    </source>
</evidence>
<organism evidence="2 3">
    <name type="scientific">Amycolatopsis xylanica</name>
    <dbReference type="NCBI Taxonomy" id="589385"/>
    <lineage>
        <taxon>Bacteria</taxon>
        <taxon>Bacillati</taxon>
        <taxon>Actinomycetota</taxon>
        <taxon>Actinomycetes</taxon>
        <taxon>Pseudonocardiales</taxon>
        <taxon>Pseudonocardiaceae</taxon>
        <taxon>Amycolatopsis</taxon>
    </lineage>
</organism>
<sequence>MTAALDERPEDDTYYLVIPEDVWLNQTPELPDPPEEPEVYEEDFYYLEQARKPLSLAACTGLGGASGSLAFGIATGAVIASPVGMVAGIAAGIFGGLMGSSLAEELYDRKHS</sequence>
<keyword evidence="1" id="KW-0472">Membrane</keyword>
<proteinExistence type="predicted"/>
<keyword evidence="3" id="KW-1185">Reference proteome</keyword>
<keyword evidence="1" id="KW-0812">Transmembrane</keyword>
<reference evidence="2 3" key="1">
    <citation type="submission" date="2016-10" db="EMBL/GenBank/DDBJ databases">
        <authorList>
            <person name="de Groot N.N."/>
        </authorList>
    </citation>
    <scope>NUCLEOTIDE SEQUENCE [LARGE SCALE GENOMIC DNA]</scope>
    <source>
        <strain evidence="2 3">CPCC 202699</strain>
    </source>
</reference>
<name>A0A1H3PB52_9PSEU</name>
<dbReference type="RefSeq" id="WP_091295415.1">
    <property type="nucleotide sequence ID" value="NZ_FNON01000008.1"/>
</dbReference>
<gene>
    <name evidence="2" type="ORF">SAMN05421504_108120</name>
</gene>
<feature type="transmembrane region" description="Helical" evidence="1">
    <location>
        <begin position="85"/>
        <end position="103"/>
    </location>
</feature>
<keyword evidence="1" id="KW-1133">Transmembrane helix</keyword>
<evidence type="ECO:0000313" key="2">
    <source>
        <dbReference type="EMBL" id="SDY98317.1"/>
    </source>
</evidence>
<dbReference type="OrthoDB" id="3628331at2"/>
<protein>
    <submittedName>
        <fullName evidence="2">Uncharacterized protein</fullName>
    </submittedName>
</protein>
<accession>A0A1H3PB52</accession>
<feature type="transmembrane region" description="Helical" evidence="1">
    <location>
        <begin position="54"/>
        <end position="79"/>
    </location>
</feature>